<evidence type="ECO:0008006" key="3">
    <source>
        <dbReference type="Google" id="ProtNLM"/>
    </source>
</evidence>
<name>H6SQM5_PARPM</name>
<reference evidence="1 2" key="1">
    <citation type="submission" date="2012-02" db="EMBL/GenBank/DDBJ databases">
        <title>Shotgun genome sequence of Phaeospirillum photometricum DSM 122.</title>
        <authorList>
            <person name="Duquesne K."/>
            <person name="Sturgis J."/>
        </authorList>
    </citation>
    <scope>NUCLEOTIDE SEQUENCE [LARGE SCALE GENOMIC DNA]</scope>
    <source>
        <strain evidence="2">DSM122</strain>
    </source>
</reference>
<dbReference type="PATRIC" id="fig|1150469.3.peg.822"/>
<dbReference type="Proteomes" id="UP000033220">
    <property type="component" value="Chromosome DSM 122"/>
</dbReference>
<dbReference type="AlphaFoldDB" id="H6SQM5"/>
<protein>
    <recommendedName>
        <fullName evidence="3">Mor transcription activator domain-containing protein</fullName>
    </recommendedName>
</protein>
<keyword evidence="2" id="KW-1185">Reference proteome</keyword>
<dbReference type="EMBL" id="HE663493">
    <property type="protein sequence ID" value="CCG07340.1"/>
    <property type="molecule type" value="Genomic_DNA"/>
</dbReference>
<dbReference type="KEGG" id="rpm:RSPPHO_00714"/>
<organism evidence="1 2">
    <name type="scientific">Pararhodospirillum photometricum DSM 122</name>
    <dbReference type="NCBI Taxonomy" id="1150469"/>
    <lineage>
        <taxon>Bacteria</taxon>
        <taxon>Pseudomonadati</taxon>
        <taxon>Pseudomonadota</taxon>
        <taxon>Alphaproteobacteria</taxon>
        <taxon>Rhodospirillales</taxon>
        <taxon>Rhodospirillaceae</taxon>
        <taxon>Pararhodospirillum</taxon>
    </lineage>
</organism>
<accession>H6SQM5</accession>
<sequence>MMTTPSYRDRWGYLPAVLVTVVEAAGDEVMLRLVSACRGREITVPARDDHVESSVLGQAIADPVAAYAVVHALRAQGYSRVAVPMLGHAWALQRRRHIEQLRRDGATIAAIAQRVGMTERGVWAALARARAARPDSRQLTLFGD</sequence>
<proteinExistence type="predicted"/>
<evidence type="ECO:0000313" key="1">
    <source>
        <dbReference type="EMBL" id="CCG07340.1"/>
    </source>
</evidence>
<dbReference type="RefSeq" id="WP_014413980.1">
    <property type="nucleotide sequence ID" value="NC_017059.1"/>
</dbReference>
<gene>
    <name evidence="1" type="ORF">RSPPHO_00714</name>
</gene>
<evidence type="ECO:0000313" key="2">
    <source>
        <dbReference type="Proteomes" id="UP000033220"/>
    </source>
</evidence>
<dbReference type="HOGENOM" id="CLU_2024991_0_0_5"/>
<dbReference type="STRING" id="1150469.RSPPHO_00714"/>